<dbReference type="Pfam" id="PF14833">
    <property type="entry name" value="NAD_binding_11"/>
    <property type="match status" value="1"/>
</dbReference>
<dbReference type="GO" id="GO:0050661">
    <property type="term" value="F:NADP binding"/>
    <property type="evidence" value="ECO:0007669"/>
    <property type="project" value="InterPro"/>
</dbReference>
<dbReference type="PATRIC" id="fig|1246626.3.peg.1906"/>
<dbReference type="InterPro" id="IPR029154">
    <property type="entry name" value="HIBADH-like_NADP-bd"/>
</dbReference>
<dbReference type="OrthoDB" id="9786703at2"/>
<sequence>MTAIGMIGCGAMGAGMVKNLLAANYTVYVSDPMCKAQKELESLGAHFVSSTKAFAADVRAVFLSLPTLKLLVDSLSGKDGLFAHLSSDTFVFDVGTSDTDTAKNLQQEASAYGVHFLDCPVSGGPAGAQAGTLTVMVGGKKEAYEAALPYLKVIGEEIRYIGSSGAGQTVKLCNNMIVAGMISLLSETMVVAEGQGVEASTLFSVLEASSGHSRAMEVFGENLKDESFDNVLFSLAHMAKDLELYMKLSNQSTTPQPVSSIVSQLYRLALQQKKASLDSTAVYSLIANEVRR</sequence>
<dbReference type="HOGENOM" id="CLU_035117_6_0_9"/>
<dbReference type="InterPro" id="IPR008927">
    <property type="entry name" value="6-PGluconate_DH-like_C_sf"/>
</dbReference>
<dbReference type="InterPro" id="IPR006115">
    <property type="entry name" value="6PGDH_NADP-bd"/>
</dbReference>
<dbReference type="PIRSF" id="PIRSF000103">
    <property type="entry name" value="HIBADH"/>
    <property type="match status" value="1"/>
</dbReference>
<dbReference type="SUPFAM" id="SSF48179">
    <property type="entry name" value="6-phosphogluconate dehydrogenase C-terminal domain-like"/>
    <property type="match status" value="1"/>
</dbReference>
<protein>
    <submittedName>
        <fullName evidence="7">3-hydroxyisobutyrate dehydrogenase</fullName>
    </submittedName>
</protein>
<keyword evidence="2" id="KW-0560">Oxidoreductase</keyword>
<evidence type="ECO:0000313" key="8">
    <source>
        <dbReference type="Proteomes" id="UP000027142"/>
    </source>
</evidence>
<evidence type="ECO:0000256" key="2">
    <source>
        <dbReference type="ARBA" id="ARBA00023002"/>
    </source>
</evidence>
<feature type="active site" evidence="4">
    <location>
        <position position="171"/>
    </location>
</feature>
<dbReference type="PANTHER" id="PTHR22981:SF7">
    <property type="entry name" value="3-HYDROXYISOBUTYRATE DEHYDROGENASE, MITOCHONDRIAL"/>
    <property type="match status" value="1"/>
</dbReference>
<dbReference type="InterPro" id="IPR013328">
    <property type="entry name" value="6PGD_dom2"/>
</dbReference>
<dbReference type="InterPro" id="IPR036291">
    <property type="entry name" value="NAD(P)-bd_dom_sf"/>
</dbReference>
<proteinExistence type="inferred from homology"/>
<comment type="similarity">
    <text evidence="1">Belongs to the HIBADH-related family.</text>
</comment>
<dbReference type="EMBL" id="CP003923">
    <property type="protein sequence ID" value="AIC94486.1"/>
    <property type="molecule type" value="Genomic_DNA"/>
</dbReference>
<dbReference type="Pfam" id="PF03446">
    <property type="entry name" value="NAD_binding_2"/>
    <property type="match status" value="1"/>
</dbReference>
<dbReference type="RefSeq" id="WP_038479936.1">
    <property type="nucleotide sequence ID" value="NZ_CP003923.1"/>
</dbReference>
<keyword evidence="8" id="KW-1185">Reference proteome</keyword>
<organism evidence="7 8">
    <name type="scientific">Shouchella lehensis G1</name>
    <dbReference type="NCBI Taxonomy" id="1246626"/>
    <lineage>
        <taxon>Bacteria</taxon>
        <taxon>Bacillati</taxon>
        <taxon>Bacillota</taxon>
        <taxon>Bacilli</taxon>
        <taxon>Bacillales</taxon>
        <taxon>Bacillaceae</taxon>
        <taxon>Shouchella</taxon>
    </lineage>
</organism>
<accession>A0A060LTC0</accession>
<evidence type="ECO:0000259" key="5">
    <source>
        <dbReference type="Pfam" id="PF03446"/>
    </source>
</evidence>
<dbReference type="KEGG" id="ble:BleG1_1908"/>
<dbReference type="InterPro" id="IPR015815">
    <property type="entry name" value="HIBADH-related"/>
</dbReference>
<dbReference type="STRING" id="1246626.BleG1_1908"/>
<dbReference type="AlphaFoldDB" id="A0A060LTC0"/>
<evidence type="ECO:0000313" key="7">
    <source>
        <dbReference type="EMBL" id="AIC94486.1"/>
    </source>
</evidence>
<dbReference type="Gene3D" id="1.10.1040.10">
    <property type="entry name" value="N-(1-d-carboxylethyl)-l-norvaline Dehydrogenase, domain 2"/>
    <property type="match status" value="1"/>
</dbReference>
<evidence type="ECO:0000256" key="3">
    <source>
        <dbReference type="ARBA" id="ARBA00023027"/>
    </source>
</evidence>
<dbReference type="PANTHER" id="PTHR22981">
    <property type="entry name" value="3-HYDROXYISOBUTYRATE DEHYDROGENASE-RELATED"/>
    <property type="match status" value="1"/>
</dbReference>
<evidence type="ECO:0000256" key="4">
    <source>
        <dbReference type="PIRSR" id="PIRSR000103-1"/>
    </source>
</evidence>
<feature type="domain" description="6-phosphogluconate dehydrogenase NADP-binding" evidence="5">
    <location>
        <begin position="4"/>
        <end position="162"/>
    </location>
</feature>
<dbReference type="GO" id="GO:0016616">
    <property type="term" value="F:oxidoreductase activity, acting on the CH-OH group of donors, NAD or NADP as acceptor"/>
    <property type="evidence" value="ECO:0007669"/>
    <property type="project" value="TreeGrafter"/>
</dbReference>
<evidence type="ECO:0000256" key="1">
    <source>
        <dbReference type="ARBA" id="ARBA00009080"/>
    </source>
</evidence>
<keyword evidence="3" id="KW-0520">NAD</keyword>
<name>A0A060LTC0_9BACI</name>
<gene>
    <name evidence="7" type="ORF">BleG1_1908</name>
</gene>
<evidence type="ECO:0000259" key="6">
    <source>
        <dbReference type="Pfam" id="PF14833"/>
    </source>
</evidence>
<dbReference type="SUPFAM" id="SSF51735">
    <property type="entry name" value="NAD(P)-binding Rossmann-fold domains"/>
    <property type="match status" value="1"/>
</dbReference>
<dbReference type="Gene3D" id="3.40.50.720">
    <property type="entry name" value="NAD(P)-binding Rossmann-like Domain"/>
    <property type="match status" value="1"/>
</dbReference>
<dbReference type="Proteomes" id="UP000027142">
    <property type="component" value="Chromosome"/>
</dbReference>
<dbReference type="eggNOG" id="COG2084">
    <property type="taxonomic scope" value="Bacteria"/>
</dbReference>
<feature type="domain" description="3-hydroxyisobutyrate dehydrogenase-like NAD-binding" evidence="6">
    <location>
        <begin position="165"/>
        <end position="285"/>
    </location>
</feature>
<reference evidence="7 8" key="1">
    <citation type="journal article" date="2014" name="Gene">
        <title>A comparative genomic analysis of the alkalitolerant soil bacterium Bacillus lehensis G1.</title>
        <authorList>
            <person name="Noor Y.M."/>
            <person name="Samsulrizal N.H."/>
            <person name="Jema'on N.A."/>
            <person name="Low K.O."/>
            <person name="Ramli A.N."/>
            <person name="Alias N.I."/>
            <person name="Damis S.I."/>
            <person name="Fuzi S.F."/>
            <person name="Isa M.N."/>
            <person name="Murad A.M."/>
            <person name="Raih M.F."/>
            <person name="Bakar F.D."/>
            <person name="Najimudin N."/>
            <person name="Mahadi N.M."/>
            <person name="Illias R.M."/>
        </authorList>
    </citation>
    <scope>NUCLEOTIDE SEQUENCE [LARGE SCALE GENOMIC DNA]</scope>
    <source>
        <strain evidence="7 8">G1</strain>
    </source>
</reference>
<dbReference type="GO" id="GO:0051287">
    <property type="term" value="F:NAD binding"/>
    <property type="evidence" value="ECO:0007669"/>
    <property type="project" value="InterPro"/>
</dbReference>